<organism evidence="1 2">
    <name type="scientific">Heyndrickxia coagulans</name>
    <name type="common">Weizmannia coagulans</name>
    <dbReference type="NCBI Taxonomy" id="1398"/>
    <lineage>
        <taxon>Bacteria</taxon>
        <taxon>Bacillati</taxon>
        <taxon>Bacillota</taxon>
        <taxon>Bacilli</taxon>
        <taxon>Bacillales</taxon>
        <taxon>Bacillaceae</taxon>
        <taxon>Heyndrickxia</taxon>
    </lineage>
</organism>
<name>A0A150KFF9_HEYCO</name>
<evidence type="ECO:0000313" key="1">
    <source>
        <dbReference type="EMBL" id="KYC69900.1"/>
    </source>
</evidence>
<sequence length="53" mass="5898">MPGQIKTAGDLSAVFHISKMEVSVIHFFQTDAGFGRAGQYPAWRVFKAQSVKR</sequence>
<dbReference type="EMBL" id="LQYI01000040">
    <property type="protein sequence ID" value="KYC69900.1"/>
    <property type="molecule type" value="Genomic_DNA"/>
</dbReference>
<evidence type="ECO:0000313" key="2">
    <source>
        <dbReference type="Proteomes" id="UP000075304"/>
    </source>
</evidence>
<dbReference type="PATRIC" id="fig|1398.25.peg.2477"/>
<gene>
    <name evidence="1" type="ORF">B4099_1257</name>
</gene>
<protein>
    <submittedName>
        <fullName evidence="1">Uncharacterized protein</fullName>
    </submittedName>
</protein>
<dbReference type="Proteomes" id="UP000075304">
    <property type="component" value="Unassembled WGS sequence"/>
</dbReference>
<proteinExistence type="predicted"/>
<reference evidence="1 2" key="1">
    <citation type="submission" date="2016-01" db="EMBL/GenBank/DDBJ databases">
        <title>Genome Sequences of Twelve Sporeforming Bacillus Species Isolated from Foods.</title>
        <authorList>
            <person name="Berendsen E.M."/>
            <person name="Wells-Bennik M.H."/>
            <person name="Krawcyk A.O."/>
            <person name="De Jong A."/>
            <person name="Holsappel S."/>
            <person name="Eijlander R.T."/>
            <person name="Kuipers O.P."/>
        </authorList>
    </citation>
    <scope>NUCLEOTIDE SEQUENCE [LARGE SCALE GENOMIC DNA]</scope>
    <source>
        <strain evidence="1 2">B4099</strain>
    </source>
</reference>
<comment type="caution">
    <text evidence="1">The sequence shown here is derived from an EMBL/GenBank/DDBJ whole genome shotgun (WGS) entry which is preliminary data.</text>
</comment>
<accession>A0A150KFF9</accession>
<dbReference type="AlphaFoldDB" id="A0A150KFF9"/>